<dbReference type="EMBL" id="CAJVPM010027973">
    <property type="protein sequence ID" value="CAG8668151.1"/>
    <property type="molecule type" value="Genomic_DNA"/>
</dbReference>
<reference evidence="1" key="1">
    <citation type="submission" date="2021-06" db="EMBL/GenBank/DDBJ databases">
        <authorList>
            <person name="Kallberg Y."/>
            <person name="Tangrot J."/>
            <person name="Rosling A."/>
        </authorList>
    </citation>
    <scope>NUCLEOTIDE SEQUENCE</scope>
    <source>
        <strain evidence="1">AU212A</strain>
    </source>
</reference>
<feature type="non-terminal residue" evidence="1">
    <location>
        <position position="1"/>
    </location>
</feature>
<accession>A0ACA9NPG1</accession>
<protein>
    <submittedName>
        <fullName evidence="1">5881_t:CDS:1</fullName>
    </submittedName>
</protein>
<keyword evidence="2" id="KW-1185">Reference proteome</keyword>
<proteinExistence type="predicted"/>
<feature type="non-terminal residue" evidence="1">
    <location>
        <position position="57"/>
    </location>
</feature>
<evidence type="ECO:0000313" key="2">
    <source>
        <dbReference type="Proteomes" id="UP000789860"/>
    </source>
</evidence>
<comment type="caution">
    <text evidence="1">The sequence shown here is derived from an EMBL/GenBank/DDBJ whole genome shotgun (WGS) entry which is preliminary data.</text>
</comment>
<dbReference type="Proteomes" id="UP000789860">
    <property type="component" value="Unassembled WGS sequence"/>
</dbReference>
<gene>
    <name evidence="1" type="ORF">SCALOS_LOCUS9276</name>
</gene>
<organism evidence="1 2">
    <name type="scientific">Scutellospora calospora</name>
    <dbReference type="NCBI Taxonomy" id="85575"/>
    <lineage>
        <taxon>Eukaryota</taxon>
        <taxon>Fungi</taxon>
        <taxon>Fungi incertae sedis</taxon>
        <taxon>Mucoromycota</taxon>
        <taxon>Glomeromycotina</taxon>
        <taxon>Glomeromycetes</taxon>
        <taxon>Diversisporales</taxon>
        <taxon>Gigasporaceae</taxon>
        <taxon>Scutellospora</taxon>
    </lineage>
</organism>
<sequence>KQQEYIQLRKLVVMVLEIGEAIVIRVIAKGNKIENKQLTVSKLLGYSKKKLNSNVAE</sequence>
<name>A0ACA9NPG1_9GLOM</name>
<evidence type="ECO:0000313" key="1">
    <source>
        <dbReference type="EMBL" id="CAG8668151.1"/>
    </source>
</evidence>